<dbReference type="AlphaFoldDB" id="A0A6H5HSD4"/>
<dbReference type="Proteomes" id="UP000479000">
    <property type="component" value="Unassembled WGS sequence"/>
</dbReference>
<feature type="region of interest" description="Disordered" evidence="1">
    <location>
        <begin position="105"/>
        <end position="146"/>
    </location>
</feature>
<feature type="region of interest" description="Disordered" evidence="1">
    <location>
        <begin position="179"/>
        <end position="202"/>
    </location>
</feature>
<proteinExistence type="predicted"/>
<dbReference type="EMBL" id="CADCXU010031944">
    <property type="protein sequence ID" value="CAB0017767.1"/>
    <property type="molecule type" value="Genomic_DNA"/>
</dbReference>
<reference evidence="2 3" key="1">
    <citation type="submission" date="2020-02" db="EMBL/GenBank/DDBJ databases">
        <authorList>
            <person name="Ferguson B K."/>
        </authorList>
    </citation>
    <scope>NUCLEOTIDE SEQUENCE [LARGE SCALE GENOMIC DNA]</scope>
</reference>
<keyword evidence="3" id="KW-1185">Reference proteome</keyword>
<protein>
    <submittedName>
        <fullName evidence="2">Uncharacterized protein</fullName>
    </submittedName>
</protein>
<accession>A0A6H5HSD4</accession>
<evidence type="ECO:0000256" key="1">
    <source>
        <dbReference type="SAM" id="MobiDB-lite"/>
    </source>
</evidence>
<evidence type="ECO:0000313" key="2">
    <source>
        <dbReference type="EMBL" id="CAB0017767.1"/>
    </source>
</evidence>
<organism evidence="2 3">
    <name type="scientific">Nesidiocoris tenuis</name>
    <dbReference type="NCBI Taxonomy" id="355587"/>
    <lineage>
        <taxon>Eukaryota</taxon>
        <taxon>Metazoa</taxon>
        <taxon>Ecdysozoa</taxon>
        <taxon>Arthropoda</taxon>
        <taxon>Hexapoda</taxon>
        <taxon>Insecta</taxon>
        <taxon>Pterygota</taxon>
        <taxon>Neoptera</taxon>
        <taxon>Paraneoptera</taxon>
        <taxon>Hemiptera</taxon>
        <taxon>Heteroptera</taxon>
        <taxon>Panheteroptera</taxon>
        <taxon>Cimicomorpha</taxon>
        <taxon>Miridae</taxon>
        <taxon>Dicyphina</taxon>
        <taxon>Nesidiocoris</taxon>
    </lineage>
</organism>
<evidence type="ECO:0000313" key="3">
    <source>
        <dbReference type="Proteomes" id="UP000479000"/>
    </source>
</evidence>
<gene>
    <name evidence="2" type="ORF">NTEN_LOCUS21716</name>
</gene>
<name>A0A6H5HSD4_9HEMI</name>
<sequence length="304" mass="34157">MSDRMRRYLNSVFVIVSPTAGYLASISVAQPLIPAVMLLPADKSKFRHPSSIAGEDFTRHGRMISVSNWQHAALVYERGRNFLRNPHAVVIFLFEQKNFNNNVFSRLSSKKPKQTCGDDTSGTKRSARRSGGDWSDIRQDSSVGAARRDVTDKWAGAAVGRRWGRRIRLRLRFAHGPPRVPAAARRRPAGLPPPPAGPSRPLVNLRTLEPESRRSRFPRFHRLFPTTRGKQFANDPRYFRVSVPTLRRLSTSSCTPDRNFIAGNRAERITVKPPPGVGASDGSIAPTTRPLLIFPPCMCYFPYR</sequence>